<accession>A0A5A5TEN3</accession>
<keyword evidence="6" id="KW-1185">Reference proteome</keyword>
<proteinExistence type="inferred from homology"/>
<feature type="domain" description="4'-phosphopantetheinyl transferase N-terminal" evidence="4">
    <location>
        <begin position="30"/>
        <end position="116"/>
    </location>
</feature>
<organism evidence="5 6">
    <name type="scientific">Dictyobacter arantiisoli</name>
    <dbReference type="NCBI Taxonomy" id="2014874"/>
    <lineage>
        <taxon>Bacteria</taxon>
        <taxon>Bacillati</taxon>
        <taxon>Chloroflexota</taxon>
        <taxon>Ktedonobacteria</taxon>
        <taxon>Ktedonobacterales</taxon>
        <taxon>Dictyobacteraceae</taxon>
        <taxon>Dictyobacter</taxon>
    </lineage>
</organism>
<dbReference type="InterPro" id="IPR050559">
    <property type="entry name" value="P-Pant_transferase_sf"/>
</dbReference>
<evidence type="ECO:0000313" key="6">
    <source>
        <dbReference type="Proteomes" id="UP000322530"/>
    </source>
</evidence>
<protein>
    <submittedName>
        <fullName evidence="5">4'-phosphopantetheinyl transferase</fullName>
    </submittedName>
</protein>
<dbReference type="Pfam" id="PF01648">
    <property type="entry name" value="ACPS"/>
    <property type="match status" value="1"/>
</dbReference>
<dbReference type="Proteomes" id="UP000322530">
    <property type="component" value="Unassembled WGS sequence"/>
</dbReference>
<dbReference type="PANTHER" id="PTHR12215">
    <property type="entry name" value="PHOSPHOPANTETHEINE TRANSFERASE"/>
    <property type="match status" value="1"/>
</dbReference>
<name>A0A5A5TEN3_9CHLR</name>
<dbReference type="GO" id="GO:0005829">
    <property type="term" value="C:cytosol"/>
    <property type="evidence" value="ECO:0007669"/>
    <property type="project" value="TreeGrafter"/>
</dbReference>
<gene>
    <name evidence="5" type="ORF">KDI_30330</name>
</gene>
<dbReference type="GO" id="GO:0000287">
    <property type="term" value="F:magnesium ion binding"/>
    <property type="evidence" value="ECO:0007669"/>
    <property type="project" value="InterPro"/>
</dbReference>
<keyword evidence="2 5" id="KW-0808">Transferase</keyword>
<dbReference type="GO" id="GO:0019878">
    <property type="term" value="P:lysine biosynthetic process via aminoadipic acid"/>
    <property type="evidence" value="ECO:0007669"/>
    <property type="project" value="TreeGrafter"/>
</dbReference>
<dbReference type="Pfam" id="PF22624">
    <property type="entry name" value="AASDHPPT_N"/>
    <property type="match status" value="1"/>
</dbReference>
<dbReference type="InterPro" id="IPR037143">
    <property type="entry name" value="4-PPantetheinyl_Trfase_dom_sf"/>
</dbReference>
<evidence type="ECO:0000256" key="2">
    <source>
        <dbReference type="ARBA" id="ARBA00022679"/>
    </source>
</evidence>
<dbReference type="AlphaFoldDB" id="A0A5A5TEN3"/>
<dbReference type="SUPFAM" id="SSF56214">
    <property type="entry name" value="4'-phosphopantetheinyl transferase"/>
    <property type="match status" value="2"/>
</dbReference>
<reference evidence="5 6" key="1">
    <citation type="submission" date="2019-01" db="EMBL/GenBank/DDBJ databases">
        <title>Draft genome sequence of Dictyobacter sp. Uno17.</title>
        <authorList>
            <person name="Wang C.M."/>
            <person name="Zheng Y."/>
            <person name="Sakai Y."/>
            <person name="Abe K."/>
            <person name="Yokota A."/>
            <person name="Yabe S."/>
        </authorList>
    </citation>
    <scope>NUCLEOTIDE SEQUENCE [LARGE SCALE GENOMIC DNA]</scope>
    <source>
        <strain evidence="5 6">Uno17</strain>
    </source>
</reference>
<comment type="similarity">
    <text evidence="1">Belongs to the P-Pant transferase superfamily. Gsp/Sfp/HetI/AcpT family.</text>
</comment>
<feature type="domain" description="4'-phosphopantetheinyl transferase" evidence="3">
    <location>
        <begin position="122"/>
        <end position="208"/>
    </location>
</feature>
<sequence>MAIWQEAPENFTLTRQEIHVWGTYFDAWLSDISRLTSVLSDDERERASRFHFEKDRQRSIIARGLLRILLGKYCSCPPRDIIFTYNDYGKPALSESERYPLVYFNLAHSYNMVAYAFTLMNPVGIDVEYMRTNIEYEQLAQHYFSPDENEQLNSLSGEQKAQAFFAGWTRKEAYIKARGKGLSIPLTSFDVTLRPDLPAQLLACREIPSVAQNWSLTALPVEPPYAGALALEGTADKIRYWQVPASLVS</sequence>
<dbReference type="PANTHER" id="PTHR12215:SF10">
    <property type="entry name" value="L-AMINOADIPATE-SEMIALDEHYDE DEHYDROGENASE-PHOSPHOPANTETHEINYL TRANSFERASE"/>
    <property type="match status" value="1"/>
</dbReference>
<dbReference type="RefSeq" id="WP_149402409.1">
    <property type="nucleotide sequence ID" value="NZ_BIXY01000044.1"/>
</dbReference>
<evidence type="ECO:0000313" key="5">
    <source>
        <dbReference type="EMBL" id="GCF09469.1"/>
    </source>
</evidence>
<dbReference type="OrthoDB" id="9808281at2"/>
<dbReference type="InterPro" id="IPR008278">
    <property type="entry name" value="4-PPantetheinyl_Trfase_dom"/>
</dbReference>
<evidence type="ECO:0000256" key="1">
    <source>
        <dbReference type="ARBA" id="ARBA00010990"/>
    </source>
</evidence>
<dbReference type="InterPro" id="IPR055066">
    <property type="entry name" value="AASDHPPT_N"/>
</dbReference>
<comment type="caution">
    <text evidence="5">The sequence shown here is derived from an EMBL/GenBank/DDBJ whole genome shotgun (WGS) entry which is preliminary data.</text>
</comment>
<evidence type="ECO:0000259" key="4">
    <source>
        <dbReference type="Pfam" id="PF22624"/>
    </source>
</evidence>
<dbReference type="GO" id="GO:0008897">
    <property type="term" value="F:holo-[acyl-carrier-protein] synthase activity"/>
    <property type="evidence" value="ECO:0007669"/>
    <property type="project" value="InterPro"/>
</dbReference>
<dbReference type="Gene3D" id="3.90.470.20">
    <property type="entry name" value="4'-phosphopantetheinyl transferase domain"/>
    <property type="match status" value="2"/>
</dbReference>
<dbReference type="EMBL" id="BIXY01000044">
    <property type="protein sequence ID" value="GCF09469.1"/>
    <property type="molecule type" value="Genomic_DNA"/>
</dbReference>
<evidence type="ECO:0000259" key="3">
    <source>
        <dbReference type="Pfam" id="PF01648"/>
    </source>
</evidence>